<gene>
    <name evidence="5" type="ORF">GbCGDNIH9_1281</name>
</gene>
<evidence type="ECO:0000256" key="2">
    <source>
        <dbReference type="ARBA" id="ARBA00022803"/>
    </source>
</evidence>
<dbReference type="SMART" id="SM00028">
    <property type="entry name" value="TPR"/>
    <property type="match status" value="2"/>
</dbReference>
<dbReference type="AlphaFoldDB" id="A0AAC9K9P2"/>
<dbReference type="Proteomes" id="UP000182373">
    <property type="component" value="Chromosome"/>
</dbReference>
<dbReference type="InterPro" id="IPR019734">
    <property type="entry name" value="TPR_rpt"/>
</dbReference>
<dbReference type="GO" id="GO:0006620">
    <property type="term" value="P:post-translational protein targeting to endoplasmic reticulum membrane"/>
    <property type="evidence" value="ECO:0007669"/>
    <property type="project" value="TreeGrafter"/>
</dbReference>
<evidence type="ECO:0000313" key="5">
    <source>
        <dbReference type="EMBL" id="APH54581.1"/>
    </source>
</evidence>
<dbReference type="GO" id="GO:0072380">
    <property type="term" value="C:TRC complex"/>
    <property type="evidence" value="ECO:0007669"/>
    <property type="project" value="TreeGrafter"/>
</dbReference>
<dbReference type="InterPro" id="IPR011990">
    <property type="entry name" value="TPR-like_helical_dom_sf"/>
</dbReference>
<dbReference type="Pfam" id="PF07719">
    <property type="entry name" value="TPR_2"/>
    <property type="match status" value="1"/>
</dbReference>
<feature type="region of interest" description="Disordered" evidence="4">
    <location>
        <begin position="172"/>
        <end position="199"/>
    </location>
</feature>
<reference evidence="6" key="1">
    <citation type="submission" date="2016-11" db="EMBL/GenBank/DDBJ databases">
        <title>Comparative genomic and phenotypic analysis of Granulibacter bethesdensis clinical isolates from patients with chronic granulomatous disease.</title>
        <authorList>
            <person name="Zarember K.A."/>
            <person name="Porcella S.F."/>
            <person name="Chu J."/>
            <person name="Ding L."/>
            <person name="Dahlstrom E."/>
            <person name="Barbian K."/>
            <person name="Martens C."/>
            <person name="Sykora L."/>
            <person name="Kramer S."/>
            <person name="Pettinato A.M."/>
            <person name="Hong H."/>
            <person name="Wald G."/>
            <person name="Berg L.J."/>
            <person name="Rogge L.S."/>
            <person name="Greenberg D.E."/>
            <person name="Falcone E.L."/>
            <person name="Neves J.F."/>
            <person name="Simoes M.J."/>
            <person name="Casal M."/>
            <person name="Rodriguez-Lopez F.C."/>
            <person name="Zelazny A."/>
            <person name="Gallin J.I."/>
            <person name="Holland S.M."/>
        </authorList>
    </citation>
    <scope>NUCLEOTIDE SEQUENCE [LARGE SCALE GENOMIC DNA]</scope>
    <source>
        <strain evidence="6">NIH9.1</strain>
    </source>
</reference>
<feature type="region of interest" description="Disordered" evidence="4">
    <location>
        <begin position="1"/>
        <end position="31"/>
    </location>
</feature>
<organism evidence="5 6">
    <name type="scientific">Granulibacter bethesdensis</name>
    <dbReference type="NCBI Taxonomy" id="364410"/>
    <lineage>
        <taxon>Bacteria</taxon>
        <taxon>Pseudomonadati</taxon>
        <taxon>Pseudomonadota</taxon>
        <taxon>Alphaproteobacteria</taxon>
        <taxon>Acetobacterales</taxon>
        <taxon>Acetobacteraceae</taxon>
        <taxon>Granulibacter</taxon>
    </lineage>
</organism>
<dbReference type="PANTHER" id="PTHR45831">
    <property type="entry name" value="LD24721P"/>
    <property type="match status" value="1"/>
</dbReference>
<keyword evidence="2 3" id="KW-0802">TPR repeat</keyword>
<evidence type="ECO:0000256" key="4">
    <source>
        <dbReference type="SAM" id="MobiDB-lite"/>
    </source>
</evidence>
<protein>
    <submittedName>
        <fullName evidence="5">Tetratricopeptide repeat family protein</fullName>
    </submittedName>
</protein>
<dbReference type="InterPro" id="IPR047150">
    <property type="entry name" value="SGT"/>
</dbReference>
<proteinExistence type="predicted"/>
<sequence>MKQPVVYSPAADDSSPVRRDASRDRPAMRSPLMDTTLDRNRVLAAHGHHEGLLFALNAIEATPSYGGHYLQLGNLLASLGDHSAASTALGRAESLLGADFSSVHEGLLFARNAIKASPDYAGGYVRLGNLLHALGQKAEAANAFRTALRIDPKGLDAQRFLNLAEGKANSAGKPVAQAAASHAAPSRATPHRPATPAPKEGFFRRLLRGLFGG</sequence>
<dbReference type="GO" id="GO:0060090">
    <property type="term" value="F:molecular adaptor activity"/>
    <property type="evidence" value="ECO:0007669"/>
    <property type="project" value="TreeGrafter"/>
</dbReference>
<accession>A0AAC9K9P2</accession>
<feature type="repeat" description="TPR" evidence="3">
    <location>
        <begin position="121"/>
        <end position="154"/>
    </location>
</feature>
<feature type="compositionally biased region" description="Basic and acidic residues" evidence="4">
    <location>
        <begin position="15"/>
        <end position="27"/>
    </location>
</feature>
<dbReference type="PANTHER" id="PTHR45831:SF2">
    <property type="entry name" value="LD24721P"/>
    <property type="match status" value="1"/>
</dbReference>
<feature type="compositionally biased region" description="Low complexity" evidence="4">
    <location>
        <begin position="176"/>
        <end position="198"/>
    </location>
</feature>
<dbReference type="InterPro" id="IPR013105">
    <property type="entry name" value="TPR_2"/>
</dbReference>
<evidence type="ECO:0000313" key="6">
    <source>
        <dbReference type="Proteomes" id="UP000182373"/>
    </source>
</evidence>
<evidence type="ECO:0000256" key="1">
    <source>
        <dbReference type="ARBA" id="ARBA00022737"/>
    </source>
</evidence>
<name>A0AAC9K9P2_9PROT</name>
<dbReference type="EMBL" id="CP018191">
    <property type="protein sequence ID" value="APH54581.1"/>
    <property type="molecule type" value="Genomic_DNA"/>
</dbReference>
<keyword evidence="1" id="KW-0677">Repeat</keyword>
<dbReference type="Gene3D" id="1.25.40.10">
    <property type="entry name" value="Tetratricopeptide repeat domain"/>
    <property type="match status" value="2"/>
</dbReference>
<dbReference type="SUPFAM" id="SSF48452">
    <property type="entry name" value="TPR-like"/>
    <property type="match status" value="1"/>
</dbReference>
<dbReference type="GO" id="GO:0016020">
    <property type="term" value="C:membrane"/>
    <property type="evidence" value="ECO:0007669"/>
    <property type="project" value="TreeGrafter"/>
</dbReference>
<evidence type="ECO:0000256" key="3">
    <source>
        <dbReference type="PROSITE-ProRule" id="PRU00339"/>
    </source>
</evidence>
<dbReference type="PROSITE" id="PS50005">
    <property type="entry name" value="TPR"/>
    <property type="match status" value="1"/>
</dbReference>